<reference evidence="2 3" key="1">
    <citation type="submission" date="2018-08" db="EMBL/GenBank/DDBJ databases">
        <title>Comamonas testosteroni strain SWCO2.</title>
        <authorList>
            <person name="Jiang N."/>
            <person name="Zhang X.Z."/>
        </authorList>
    </citation>
    <scope>NUCLEOTIDE SEQUENCE [LARGE SCALE GENOMIC DNA]</scope>
    <source>
        <strain evidence="2 3">SWCO2</strain>
    </source>
</reference>
<dbReference type="GO" id="GO:0016740">
    <property type="term" value="F:transferase activity"/>
    <property type="evidence" value="ECO:0007669"/>
    <property type="project" value="UniProtKB-KW"/>
</dbReference>
<dbReference type="InterPro" id="IPR002575">
    <property type="entry name" value="Aminoglycoside_PTrfase"/>
</dbReference>
<dbReference type="Gene3D" id="3.90.1200.10">
    <property type="match status" value="1"/>
</dbReference>
<proteinExistence type="predicted"/>
<organism evidence="2 3">
    <name type="scientific">Comamonas testosteroni</name>
    <name type="common">Pseudomonas testosteroni</name>
    <dbReference type="NCBI Taxonomy" id="285"/>
    <lineage>
        <taxon>Bacteria</taxon>
        <taxon>Pseudomonadati</taxon>
        <taxon>Pseudomonadota</taxon>
        <taxon>Betaproteobacteria</taxon>
        <taxon>Burkholderiales</taxon>
        <taxon>Comamonadaceae</taxon>
        <taxon>Comamonas</taxon>
    </lineage>
</organism>
<dbReference type="Pfam" id="PF01636">
    <property type="entry name" value="APH"/>
    <property type="match status" value="1"/>
</dbReference>
<evidence type="ECO:0000259" key="1">
    <source>
        <dbReference type="Pfam" id="PF01636"/>
    </source>
</evidence>
<dbReference type="InterPro" id="IPR011009">
    <property type="entry name" value="Kinase-like_dom_sf"/>
</dbReference>
<accession>A0A373FU29</accession>
<comment type="caution">
    <text evidence="2">The sequence shown here is derived from an EMBL/GenBank/DDBJ whole genome shotgun (WGS) entry which is preliminary data.</text>
</comment>
<dbReference type="PANTHER" id="PTHR21310">
    <property type="entry name" value="AMINOGLYCOSIDE PHOSPHOTRANSFERASE-RELATED-RELATED"/>
    <property type="match status" value="1"/>
</dbReference>
<gene>
    <name evidence="2" type="ORF">DZC30_00595</name>
</gene>
<dbReference type="InterPro" id="IPR051678">
    <property type="entry name" value="AGP_Transferase"/>
</dbReference>
<dbReference type="OrthoDB" id="179763at2"/>
<dbReference type="EMBL" id="QURR01000001">
    <property type="protein sequence ID" value="RGE46945.1"/>
    <property type="molecule type" value="Genomic_DNA"/>
</dbReference>
<keyword evidence="2" id="KW-0808">Transferase</keyword>
<dbReference type="Proteomes" id="UP000261948">
    <property type="component" value="Unassembled WGS sequence"/>
</dbReference>
<evidence type="ECO:0000313" key="3">
    <source>
        <dbReference type="Proteomes" id="UP000261948"/>
    </source>
</evidence>
<protein>
    <submittedName>
        <fullName evidence="2">Phosphotransferase family protein</fullName>
    </submittedName>
</protein>
<sequence length="349" mass="39469">MLQDMNQIAQRLSQWLTAQGAPRSTVTQLKSSSGGYSNITLLATFSQPDGSDPLDMVVRIQPKTAAVYPDCDVRLQYRTMELLQNSGLPVPRLYGLELNPEVLGAPFFIMGRLEGQVPAENPLYHLEGWLHDLDTASIRRHWFAGIDGFAQLSKLDWKALGFSFLLPPAGTTPLQQQLAYYEHMLSWSESISGQHYEWLHRGLQWLQRHQPRNEPEALSWGDAKMGNCVFKNGQLSGMLDWERPAIANPVDDLSWWLMLDESLCTGFGLPRLAGLPSREESIAHWEAASGHSAEHLPYYDVFSAWRFTLVMSRIGHIFTQRGWVAADQRMDHNNGGSTLLKNLALQYDF</sequence>
<keyword evidence="3" id="KW-1185">Reference proteome</keyword>
<dbReference type="CDD" id="cd05154">
    <property type="entry name" value="ACAD10_11_N-like"/>
    <property type="match status" value="1"/>
</dbReference>
<feature type="domain" description="Aminoglycoside phosphotransferase" evidence="1">
    <location>
        <begin position="33"/>
        <end position="268"/>
    </location>
</feature>
<dbReference type="InterPro" id="IPR041726">
    <property type="entry name" value="ACAD10_11_N"/>
</dbReference>
<evidence type="ECO:0000313" key="2">
    <source>
        <dbReference type="EMBL" id="RGE46945.1"/>
    </source>
</evidence>
<name>A0A373FU29_COMTE</name>
<dbReference type="SUPFAM" id="SSF56112">
    <property type="entry name" value="Protein kinase-like (PK-like)"/>
    <property type="match status" value="1"/>
</dbReference>
<dbReference type="AlphaFoldDB" id="A0A373FU29"/>
<dbReference type="Gene3D" id="3.30.200.20">
    <property type="entry name" value="Phosphorylase Kinase, domain 1"/>
    <property type="match status" value="1"/>
</dbReference>